<comment type="subcellular location">
    <subcellularLocation>
        <location evidence="1">Cell membrane</location>
        <topology evidence="1">Multi-pass membrane protein</topology>
    </subcellularLocation>
</comment>
<keyword evidence="9" id="KW-1185">Reference proteome</keyword>
<evidence type="ECO:0000313" key="9">
    <source>
        <dbReference type="Proteomes" id="UP001213799"/>
    </source>
</evidence>
<evidence type="ECO:0000256" key="5">
    <source>
        <dbReference type="ARBA" id="ARBA00022989"/>
    </source>
</evidence>
<reference evidence="8" key="1">
    <citation type="journal article" date="2023" name="IMA Fungus">
        <title>Comparative genomic study of the Penicillium genus elucidates a diverse pangenome and 15 lateral gene transfer events.</title>
        <authorList>
            <person name="Petersen C."/>
            <person name="Sorensen T."/>
            <person name="Nielsen M.R."/>
            <person name="Sondergaard T.E."/>
            <person name="Sorensen J.L."/>
            <person name="Fitzpatrick D.A."/>
            <person name="Frisvad J.C."/>
            <person name="Nielsen K.L."/>
        </authorList>
    </citation>
    <scope>NUCLEOTIDE SEQUENCE</scope>
    <source>
        <strain evidence="8">IBT 12815</strain>
    </source>
</reference>
<comment type="caution">
    <text evidence="8">The sequence shown here is derived from an EMBL/GenBank/DDBJ whole genome shotgun (WGS) entry which is preliminary data.</text>
</comment>
<feature type="transmembrane region" description="Helical" evidence="7">
    <location>
        <begin position="12"/>
        <end position="42"/>
    </location>
</feature>
<evidence type="ECO:0000256" key="3">
    <source>
        <dbReference type="ARBA" id="ARBA00022475"/>
    </source>
</evidence>
<keyword evidence="3" id="KW-1003">Cell membrane</keyword>
<keyword evidence="5 7" id="KW-1133">Transmembrane helix</keyword>
<dbReference type="PANTHER" id="PTHR23502:SF186">
    <property type="entry name" value="MAJOR FACILITATOR SUPERFAMILY (MFS) PROFILE DOMAIN-CONTAINING PROTEIN"/>
    <property type="match status" value="1"/>
</dbReference>
<dbReference type="AlphaFoldDB" id="A0AAD6DUR4"/>
<dbReference type="RefSeq" id="XP_056749393.1">
    <property type="nucleotide sequence ID" value="XM_056900725.1"/>
</dbReference>
<name>A0AAD6DUR4_9EURO</name>
<dbReference type="SUPFAM" id="SSF103473">
    <property type="entry name" value="MFS general substrate transporter"/>
    <property type="match status" value="1"/>
</dbReference>
<protein>
    <submittedName>
        <fullName evidence="8">Major facilitator superfamily domain general substrate transporter</fullName>
    </submittedName>
</protein>
<keyword evidence="6 7" id="KW-0472">Membrane</keyword>
<reference evidence="8" key="2">
    <citation type="submission" date="2023-01" db="EMBL/GenBank/DDBJ databases">
        <authorList>
            <person name="Petersen C."/>
        </authorList>
    </citation>
    <scope>NUCLEOTIDE SEQUENCE</scope>
    <source>
        <strain evidence="8">IBT 12815</strain>
    </source>
</reference>
<evidence type="ECO:0000256" key="4">
    <source>
        <dbReference type="ARBA" id="ARBA00022692"/>
    </source>
</evidence>
<dbReference type="Proteomes" id="UP001213799">
    <property type="component" value="Unassembled WGS sequence"/>
</dbReference>
<evidence type="ECO:0000256" key="1">
    <source>
        <dbReference type="ARBA" id="ARBA00004651"/>
    </source>
</evidence>
<sequence length="94" mass="10216">MAGAPFGAGIDAYLIFAASVLAANSVMRSIFACVFPLFTTYMFNNMGIYWGVAVPGFIVLACLPFPVIFYVDGAKIRTRSHNPRLTEGNTITKM</sequence>
<accession>A0AAD6DUR4</accession>
<evidence type="ECO:0000256" key="6">
    <source>
        <dbReference type="ARBA" id="ARBA00023136"/>
    </source>
</evidence>
<evidence type="ECO:0000256" key="7">
    <source>
        <dbReference type="SAM" id="Phobius"/>
    </source>
</evidence>
<dbReference type="InterPro" id="IPR036259">
    <property type="entry name" value="MFS_trans_sf"/>
</dbReference>
<keyword evidence="4 7" id="KW-0812">Transmembrane</keyword>
<keyword evidence="2" id="KW-0813">Transport</keyword>
<dbReference type="GO" id="GO:0005886">
    <property type="term" value="C:plasma membrane"/>
    <property type="evidence" value="ECO:0007669"/>
    <property type="project" value="UniProtKB-SubCell"/>
</dbReference>
<dbReference type="EMBL" id="JAQJAE010000005">
    <property type="protein sequence ID" value="KAJ5592767.1"/>
    <property type="molecule type" value="Genomic_DNA"/>
</dbReference>
<organism evidence="8 9">
    <name type="scientific">Penicillium hordei</name>
    <dbReference type="NCBI Taxonomy" id="40994"/>
    <lineage>
        <taxon>Eukaryota</taxon>
        <taxon>Fungi</taxon>
        <taxon>Dikarya</taxon>
        <taxon>Ascomycota</taxon>
        <taxon>Pezizomycotina</taxon>
        <taxon>Eurotiomycetes</taxon>
        <taxon>Eurotiomycetidae</taxon>
        <taxon>Eurotiales</taxon>
        <taxon>Aspergillaceae</taxon>
        <taxon>Penicillium</taxon>
    </lineage>
</organism>
<gene>
    <name evidence="8" type="ORF">N7537_009671</name>
</gene>
<feature type="transmembrane region" description="Helical" evidence="7">
    <location>
        <begin position="48"/>
        <end position="71"/>
    </location>
</feature>
<proteinExistence type="predicted"/>
<dbReference type="GO" id="GO:0022857">
    <property type="term" value="F:transmembrane transporter activity"/>
    <property type="evidence" value="ECO:0007669"/>
    <property type="project" value="TreeGrafter"/>
</dbReference>
<dbReference type="PANTHER" id="PTHR23502">
    <property type="entry name" value="MAJOR FACILITATOR SUPERFAMILY"/>
    <property type="match status" value="1"/>
</dbReference>
<dbReference type="GeneID" id="81590967"/>
<evidence type="ECO:0000256" key="2">
    <source>
        <dbReference type="ARBA" id="ARBA00022448"/>
    </source>
</evidence>
<evidence type="ECO:0000313" key="8">
    <source>
        <dbReference type="EMBL" id="KAJ5592767.1"/>
    </source>
</evidence>